<feature type="transmembrane region" description="Helical" evidence="1">
    <location>
        <begin position="103"/>
        <end position="122"/>
    </location>
</feature>
<evidence type="ECO:0000256" key="1">
    <source>
        <dbReference type="SAM" id="Phobius"/>
    </source>
</evidence>
<evidence type="ECO:0000259" key="2">
    <source>
        <dbReference type="Pfam" id="PF04773"/>
    </source>
</evidence>
<evidence type="ECO:0008006" key="6">
    <source>
        <dbReference type="Google" id="ProtNLM"/>
    </source>
</evidence>
<dbReference type="PANTHER" id="PTHR30273:SF2">
    <property type="entry name" value="PROTEIN FECR"/>
    <property type="match status" value="1"/>
</dbReference>
<evidence type="ECO:0000259" key="3">
    <source>
        <dbReference type="Pfam" id="PF16344"/>
    </source>
</evidence>
<keyword evidence="1" id="KW-0472">Membrane</keyword>
<keyword evidence="5" id="KW-1185">Reference proteome</keyword>
<keyword evidence="1" id="KW-0812">Transmembrane</keyword>
<dbReference type="Gene3D" id="3.55.50.30">
    <property type="match status" value="1"/>
</dbReference>
<dbReference type="InterPro" id="IPR032508">
    <property type="entry name" value="FecR_C"/>
</dbReference>
<dbReference type="Pfam" id="PF04773">
    <property type="entry name" value="FecR"/>
    <property type="match status" value="1"/>
</dbReference>
<dbReference type="InterPro" id="IPR012373">
    <property type="entry name" value="Ferrdict_sens_TM"/>
</dbReference>
<dbReference type="EMBL" id="QNUL01000001">
    <property type="protein sequence ID" value="REA64405.1"/>
    <property type="molecule type" value="Genomic_DNA"/>
</dbReference>
<evidence type="ECO:0000313" key="5">
    <source>
        <dbReference type="Proteomes" id="UP000256373"/>
    </source>
</evidence>
<dbReference type="PIRSF" id="PIRSF018266">
    <property type="entry name" value="FecR"/>
    <property type="match status" value="1"/>
</dbReference>
<keyword evidence="1" id="KW-1133">Transmembrane helix</keyword>
<dbReference type="Proteomes" id="UP000256373">
    <property type="component" value="Unassembled WGS sequence"/>
</dbReference>
<dbReference type="InterPro" id="IPR006860">
    <property type="entry name" value="FecR"/>
</dbReference>
<dbReference type="Gene3D" id="2.60.120.1440">
    <property type="match status" value="1"/>
</dbReference>
<dbReference type="AlphaFoldDB" id="A0A3D8YI95"/>
<feature type="domain" description="Protein FecR C-terminal" evidence="3">
    <location>
        <begin position="297"/>
        <end position="364"/>
    </location>
</feature>
<evidence type="ECO:0000313" key="4">
    <source>
        <dbReference type="EMBL" id="REA64405.1"/>
    </source>
</evidence>
<dbReference type="PANTHER" id="PTHR30273">
    <property type="entry name" value="PERIPLASMIC SIGNAL SENSOR AND SIGMA FACTOR ACTIVATOR FECR-RELATED"/>
    <property type="match status" value="1"/>
</dbReference>
<comment type="caution">
    <text evidence="4">The sequence shown here is derived from an EMBL/GenBank/DDBJ whole genome shotgun (WGS) entry which is preliminary data.</text>
</comment>
<reference evidence="4 5" key="1">
    <citation type="submission" date="2018-07" db="EMBL/GenBank/DDBJ databases">
        <title>Dyadobacter roseus sp. nov., isolated from rose rhizosphere soil.</title>
        <authorList>
            <person name="Chen L."/>
        </authorList>
    </citation>
    <scope>NUCLEOTIDE SEQUENCE [LARGE SCALE GENOMIC DNA]</scope>
    <source>
        <strain evidence="4 5">RS19</strain>
    </source>
</reference>
<dbReference type="Pfam" id="PF16344">
    <property type="entry name" value="FecR_C"/>
    <property type="match status" value="1"/>
</dbReference>
<organism evidence="4 5">
    <name type="scientific">Dyadobacter luteus</name>
    <dbReference type="NCBI Taxonomy" id="2259619"/>
    <lineage>
        <taxon>Bacteria</taxon>
        <taxon>Pseudomonadati</taxon>
        <taxon>Bacteroidota</taxon>
        <taxon>Cytophagia</taxon>
        <taxon>Cytophagales</taxon>
        <taxon>Spirosomataceae</taxon>
        <taxon>Dyadobacter</taxon>
    </lineage>
</organism>
<protein>
    <recommendedName>
        <fullName evidence="6">FecR family protein</fullName>
    </recommendedName>
</protein>
<dbReference type="GO" id="GO:0016989">
    <property type="term" value="F:sigma factor antagonist activity"/>
    <property type="evidence" value="ECO:0007669"/>
    <property type="project" value="TreeGrafter"/>
</dbReference>
<feature type="domain" description="FecR protein" evidence="2">
    <location>
        <begin position="148"/>
        <end position="237"/>
    </location>
</feature>
<name>A0A3D8YI95_9BACT</name>
<gene>
    <name evidence="4" type="ORF">DSL64_02310</name>
</gene>
<sequence length="370" mass="41777">MNTDFNHFSAADFLSNDDFIANQLNPNSDTAKNWQAWLNTTPPNVSEWNHAVYLLESIQLGLYNYSSNILSDEAILSLLQRIQQTNNEKQDHKVIIPLRPWKWIAAAVLLIFGALFLVRLLTKNEAKTYYSLRVTDTDKKHVERINNTGTSQMILLPDSSIVELAPGSKLAFNPDFNKADRIVYLAGEATFEVKKRSGRPFLVYANELVTRVLGTKFIVRAYDTEKKVLVDVLSGRVSVFREEADQTNQLGTDKNTGGLLLLPNQQAVFSLISEELKKGLVEQPVIITESKQTRPQFEYESEPIANVLRDLEKSYGISIRFNEDMLKGCELSASLTKESFDEKLEVICKTINAEYQKFDGQIIINAGGCN</sequence>
<accession>A0A3D8YI95</accession>
<proteinExistence type="predicted"/>